<keyword evidence="4" id="KW-1185">Reference proteome</keyword>
<protein>
    <submittedName>
        <fullName evidence="3">AsmA family protein</fullName>
    </submittedName>
</protein>
<dbReference type="GO" id="GO:0090313">
    <property type="term" value="P:regulation of protein targeting to membrane"/>
    <property type="evidence" value="ECO:0007669"/>
    <property type="project" value="TreeGrafter"/>
</dbReference>
<organism evidence="3 4">
    <name type="scientific">Mesorhizobium zhangyense</name>
    <dbReference type="NCBI Taxonomy" id="1776730"/>
    <lineage>
        <taxon>Bacteria</taxon>
        <taxon>Pseudomonadati</taxon>
        <taxon>Pseudomonadota</taxon>
        <taxon>Alphaproteobacteria</taxon>
        <taxon>Hyphomicrobiales</taxon>
        <taxon>Phyllobacteriaceae</taxon>
        <taxon>Mesorhizobium</taxon>
    </lineage>
</organism>
<dbReference type="GO" id="GO:0005886">
    <property type="term" value="C:plasma membrane"/>
    <property type="evidence" value="ECO:0007669"/>
    <property type="project" value="TreeGrafter"/>
</dbReference>
<dbReference type="InterPro" id="IPR052894">
    <property type="entry name" value="AsmA-related"/>
</dbReference>
<keyword evidence="1" id="KW-1133">Transmembrane helix</keyword>
<dbReference type="AlphaFoldDB" id="A0A7C9V777"/>
<feature type="transmembrane region" description="Helical" evidence="1">
    <location>
        <begin position="12"/>
        <end position="31"/>
    </location>
</feature>
<sequence>MPSPLVRRSIWVIGAAALIVGLIIAMLPLIASTRLVRDRIAYEMSSWSGYRVTIDSTPEIEVWPSFRAVLTNVAMTQWGEPDHPPVIEAERMEIKLSALAALGGNVVFSSASMIRPTLRVERTADGHYLPALPAGGRIASSVKATREAVAANAGQAEPGRVSSDPFGMVEVSDGRVTVFADGKDREILTGVAGRVSWPTLNSTATLSVTGIWRGESVAIEASSAKPLMLFAGGEAPVTASLTAKPATASFDGIVKTTENPFVDGTVKFSAPSLRRMLEWSRADVSPGSAIGSLSIAGRMSGDAQRLKLDNAEIGLDGNPGMGVLNASFADGVPSIAGTLAFETLDLRSFLAAFTPLAPVAGAADAAQTGPSEIDTTFANRMNLDLRLSAGHAVAGSVTLSEVAANVQVKNGLAAFDISDAAAFDGNLQAGIRFDRKPEGTQVEMRLLASDIEGGAFGAATGMPRLFPIGRGNISLIMKGPGRTWGSILDNAEGTISATFGPGALSDFDLAGFQKRSAEGGFFALGDVSKGTLPIDGAEFKASISRGVVKIDKAEAKSPQGRLWLTGIVPYVGRGLALSGGIVPPDQPAAQNGATPPQAMFFVGGSWNAPFISPIRSTPPALAGPAAPVQ</sequence>
<reference evidence="3 4" key="1">
    <citation type="submission" date="2020-02" db="EMBL/GenBank/DDBJ databases">
        <title>Genome sequence of the type strain CGMCC 1.15528 of Mesorhizobium zhangyense.</title>
        <authorList>
            <person name="Gao J."/>
            <person name="Sun J."/>
        </authorList>
    </citation>
    <scope>NUCLEOTIDE SEQUENCE [LARGE SCALE GENOMIC DNA]</scope>
    <source>
        <strain evidence="3 4">CGMCC 1.15528</strain>
    </source>
</reference>
<dbReference type="PANTHER" id="PTHR30441">
    <property type="entry name" value="DUF748 DOMAIN-CONTAINING PROTEIN"/>
    <property type="match status" value="1"/>
</dbReference>
<evidence type="ECO:0000256" key="1">
    <source>
        <dbReference type="SAM" id="Phobius"/>
    </source>
</evidence>
<proteinExistence type="predicted"/>
<evidence type="ECO:0000313" key="4">
    <source>
        <dbReference type="Proteomes" id="UP000481252"/>
    </source>
</evidence>
<dbReference type="EMBL" id="JAAKZG010000002">
    <property type="protein sequence ID" value="NGN40346.1"/>
    <property type="molecule type" value="Genomic_DNA"/>
</dbReference>
<evidence type="ECO:0000313" key="3">
    <source>
        <dbReference type="EMBL" id="NGN40346.1"/>
    </source>
</evidence>
<accession>A0A7C9V777</accession>
<dbReference type="Pfam" id="PF05170">
    <property type="entry name" value="AsmA"/>
    <property type="match status" value="1"/>
</dbReference>
<dbReference type="Proteomes" id="UP000481252">
    <property type="component" value="Unassembled WGS sequence"/>
</dbReference>
<evidence type="ECO:0000259" key="2">
    <source>
        <dbReference type="Pfam" id="PF05170"/>
    </source>
</evidence>
<dbReference type="PANTHER" id="PTHR30441:SF4">
    <property type="entry name" value="PROTEIN ASMA"/>
    <property type="match status" value="1"/>
</dbReference>
<name>A0A7C9V777_9HYPH</name>
<keyword evidence="1" id="KW-0812">Transmembrane</keyword>
<dbReference type="InterPro" id="IPR007844">
    <property type="entry name" value="AsmA"/>
</dbReference>
<feature type="domain" description="AsmA" evidence="2">
    <location>
        <begin position="326"/>
        <end position="550"/>
    </location>
</feature>
<keyword evidence="1" id="KW-0472">Membrane</keyword>
<dbReference type="RefSeq" id="WP_165114889.1">
    <property type="nucleotide sequence ID" value="NZ_JAAKZG010000002.1"/>
</dbReference>
<gene>
    <name evidence="3" type="ORF">G6N74_04655</name>
</gene>
<comment type="caution">
    <text evidence="3">The sequence shown here is derived from an EMBL/GenBank/DDBJ whole genome shotgun (WGS) entry which is preliminary data.</text>
</comment>